<name>A0A6P3J467_BISBB</name>
<evidence type="ECO:0000313" key="2">
    <source>
        <dbReference type="RefSeq" id="XP_010861318.1"/>
    </source>
</evidence>
<keyword evidence="1" id="KW-1185">Reference proteome</keyword>
<protein>
    <submittedName>
        <fullName evidence="2">Uncharacterized protein LOC105005141</fullName>
    </submittedName>
</protein>
<dbReference type="GeneID" id="105005141"/>
<gene>
    <name evidence="2" type="primary">LOC105005141</name>
</gene>
<reference evidence="2" key="1">
    <citation type="submission" date="2025-08" db="UniProtKB">
        <authorList>
            <consortium name="RefSeq"/>
        </authorList>
    </citation>
    <scope>IDENTIFICATION</scope>
    <source>
        <tissue evidence="2">Blood</tissue>
    </source>
</reference>
<organism evidence="1 2">
    <name type="scientific">Bison bison bison</name>
    <name type="common">North American plains bison</name>
    <dbReference type="NCBI Taxonomy" id="43346"/>
    <lineage>
        <taxon>Eukaryota</taxon>
        <taxon>Metazoa</taxon>
        <taxon>Chordata</taxon>
        <taxon>Craniata</taxon>
        <taxon>Vertebrata</taxon>
        <taxon>Euteleostomi</taxon>
        <taxon>Mammalia</taxon>
        <taxon>Eutheria</taxon>
        <taxon>Laurasiatheria</taxon>
        <taxon>Artiodactyla</taxon>
        <taxon>Ruminantia</taxon>
        <taxon>Pecora</taxon>
        <taxon>Bovidae</taxon>
        <taxon>Bovinae</taxon>
        <taxon>Bison</taxon>
    </lineage>
</organism>
<dbReference type="Proteomes" id="UP000515208">
    <property type="component" value="Unplaced"/>
</dbReference>
<evidence type="ECO:0000313" key="1">
    <source>
        <dbReference type="Proteomes" id="UP000515208"/>
    </source>
</evidence>
<dbReference type="RefSeq" id="XP_010861318.1">
    <property type="nucleotide sequence ID" value="XM_010863016.1"/>
</dbReference>
<accession>A0A6P3J467</accession>
<dbReference type="AlphaFoldDB" id="A0A6P3J467"/>
<sequence length="262" mass="29012">MGLDCLKNLWTHSVLLNADSLGLLTPLPCPGCQLAETQRIPNPSWCRSVYTGKLGRQLAPRLLSWRKRWKDVPELRPGLSAGSPFPATYQACSVPEKEKGKNPPMSEEVLGWGLPGLPLPPTWSLNRLRAFHLPAGADEIIISKLLFVSIKSVSRVDVTFQNQGWKLCDQIFLKPSLGFPPAARGQWCPRKRPLNTQVAGLKQGLVLTRMCEKSVPRHLAQGKWFLLVVSIAGHHNSEQPSVRLPASFLVKLPAYMDGRGFG</sequence>
<dbReference type="KEGG" id="bbis:105005141"/>
<proteinExistence type="predicted"/>